<sequence>MKNILAILALLALIVNVISTHTCTCSCGQQQGYEQDQPQKHHRQQQGHTQQQKYHHHQQIHMQPQQQIPEQPRKHHQLYQGDVHQQPPQDQHHQQCHEQPQQQHGQSHDEPSLQHQPSQQGCEKQPCEQIHDKQQITRCGSSYYSGTQNLNNCHEFLRQQCNPRVIPFLQSHLLQPSSCQVLGHQCCQEVRQLEPCYLHQAISNMVWAIIQKQQEKQQPHEFGGPQQASQNEEVMLTAAQYLPSMCGMHNSCCQNNQCGNKETTSVHN</sequence>
<comment type="caution">
    <text evidence="4">The sequence shown here is derived from an EMBL/GenBank/DDBJ whole genome shotgun (WGS) entry which is preliminary data.</text>
</comment>
<feature type="region of interest" description="Disordered" evidence="1">
    <location>
        <begin position="36"/>
        <end position="127"/>
    </location>
</feature>
<dbReference type="PANTHER" id="PTHR33454:SF14">
    <property type="entry name" value="50 KDA GAMMA-ZEIN"/>
    <property type="match status" value="1"/>
</dbReference>
<protein>
    <recommendedName>
        <fullName evidence="3">Bifunctional inhibitor/plant lipid transfer protein/seed storage helical domain-containing protein</fullName>
    </recommendedName>
</protein>
<dbReference type="AlphaFoldDB" id="A0A835AB29"/>
<feature type="compositionally biased region" description="Low complexity" evidence="1">
    <location>
        <begin position="60"/>
        <end position="70"/>
    </location>
</feature>
<dbReference type="Gene3D" id="1.10.110.10">
    <property type="entry name" value="Plant lipid-transfer and hydrophobic proteins"/>
    <property type="match status" value="1"/>
</dbReference>
<proteinExistence type="predicted"/>
<evidence type="ECO:0000256" key="2">
    <source>
        <dbReference type="SAM" id="SignalP"/>
    </source>
</evidence>
<reference evidence="4" key="1">
    <citation type="submission" date="2020-07" db="EMBL/GenBank/DDBJ databases">
        <title>Genome sequence and genetic diversity analysis of an under-domesticated orphan crop, white fonio (Digitaria exilis).</title>
        <authorList>
            <person name="Bennetzen J.L."/>
            <person name="Chen S."/>
            <person name="Ma X."/>
            <person name="Wang X."/>
            <person name="Yssel A.E.J."/>
            <person name="Chaluvadi S.R."/>
            <person name="Johnson M."/>
            <person name="Gangashetty P."/>
            <person name="Hamidou F."/>
            <person name="Sanogo M.D."/>
            <person name="Zwaenepoel A."/>
            <person name="Wallace J."/>
            <person name="Van De Peer Y."/>
            <person name="Van Deynze A."/>
        </authorList>
    </citation>
    <scope>NUCLEOTIDE SEQUENCE</scope>
    <source>
        <tissue evidence="4">Leaves</tissue>
    </source>
</reference>
<evidence type="ECO:0000259" key="3">
    <source>
        <dbReference type="Pfam" id="PF13016"/>
    </source>
</evidence>
<feature type="chain" id="PRO_5032523393" description="Bifunctional inhibitor/plant lipid transfer protein/seed storage helical domain-containing protein" evidence="2">
    <location>
        <begin position="20"/>
        <end position="268"/>
    </location>
</feature>
<dbReference type="Proteomes" id="UP000636709">
    <property type="component" value="Unassembled WGS sequence"/>
</dbReference>
<dbReference type="PRINTS" id="PR00208">
    <property type="entry name" value="GLIADGLUTEN"/>
</dbReference>
<evidence type="ECO:0000256" key="1">
    <source>
        <dbReference type="SAM" id="MobiDB-lite"/>
    </source>
</evidence>
<dbReference type="SUPFAM" id="SSF47699">
    <property type="entry name" value="Bifunctional inhibitor/lipid-transfer protein/seed storage 2S albumin"/>
    <property type="match status" value="1"/>
</dbReference>
<feature type="signal peptide" evidence="2">
    <location>
        <begin position="1"/>
        <end position="19"/>
    </location>
</feature>
<name>A0A835AB29_9POAL</name>
<evidence type="ECO:0000313" key="5">
    <source>
        <dbReference type="Proteomes" id="UP000636709"/>
    </source>
</evidence>
<dbReference type="OrthoDB" id="692815at2759"/>
<evidence type="ECO:0000313" key="4">
    <source>
        <dbReference type="EMBL" id="KAF8657791.1"/>
    </source>
</evidence>
<keyword evidence="2" id="KW-0732">Signal</keyword>
<dbReference type="InterPro" id="IPR016140">
    <property type="entry name" value="Bifunc_inhib/LTP/seed_store"/>
</dbReference>
<dbReference type="Pfam" id="PF13016">
    <property type="entry name" value="Gliadin"/>
    <property type="match status" value="1"/>
</dbReference>
<feature type="domain" description="Bifunctional inhibitor/plant lipid transfer protein/seed storage helical" evidence="3">
    <location>
        <begin position="147"/>
        <end position="211"/>
    </location>
</feature>
<gene>
    <name evidence="4" type="ORF">HU200_059951</name>
</gene>
<organism evidence="4 5">
    <name type="scientific">Digitaria exilis</name>
    <dbReference type="NCBI Taxonomy" id="1010633"/>
    <lineage>
        <taxon>Eukaryota</taxon>
        <taxon>Viridiplantae</taxon>
        <taxon>Streptophyta</taxon>
        <taxon>Embryophyta</taxon>
        <taxon>Tracheophyta</taxon>
        <taxon>Spermatophyta</taxon>
        <taxon>Magnoliopsida</taxon>
        <taxon>Liliopsida</taxon>
        <taxon>Poales</taxon>
        <taxon>Poaceae</taxon>
        <taxon>PACMAD clade</taxon>
        <taxon>Panicoideae</taxon>
        <taxon>Panicodae</taxon>
        <taxon>Paniceae</taxon>
        <taxon>Anthephorinae</taxon>
        <taxon>Digitaria</taxon>
    </lineage>
</organism>
<feature type="compositionally biased region" description="Polar residues" evidence="1">
    <location>
        <begin position="113"/>
        <end position="122"/>
    </location>
</feature>
<dbReference type="PANTHER" id="PTHR33454">
    <property type="entry name" value="PROLAMIN PPROL 14P"/>
    <property type="match status" value="1"/>
</dbReference>
<accession>A0A835AB29</accession>
<dbReference type="CDD" id="cd00261">
    <property type="entry name" value="AAI_SS"/>
    <property type="match status" value="1"/>
</dbReference>
<dbReference type="InterPro" id="IPR001954">
    <property type="entry name" value="Glia_glutenin"/>
</dbReference>
<keyword evidence="5" id="KW-1185">Reference proteome</keyword>
<dbReference type="InterPro" id="IPR036312">
    <property type="entry name" value="Bifun_inhib/LTP/seed_sf"/>
</dbReference>
<dbReference type="EMBL" id="JACEFO010002487">
    <property type="protein sequence ID" value="KAF8657791.1"/>
    <property type="molecule type" value="Genomic_DNA"/>
</dbReference>
<dbReference type="GO" id="GO:0045735">
    <property type="term" value="F:nutrient reservoir activity"/>
    <property type="evidence" value="ECO:0007669"/>
    <property type="project" value="InterPro"/>
</dbReference>